<keyword evidence="6" id="KW-0812">Transmembrane</keyword>
<name>A0A551X240_MICAE</name>
<dbReference type="InterPro" id="IPR027417">
    <property type="entry name" value="P-loop_NTPase"/>
</dbReference>
<dbReference type="InterPro" id="IPR029030">
    <property type="entry name" value="Caspase-like_dom_sf"/>
</dbReference>
<evidence type="ECO:0000313" key="10">
    <source>
        <dbReference type="Proteomes" id="UP000316443"/>
    </source>
</evidence>
<evidence type="ECO:0000256" key="1">
    <source>
        <dbReference type="ARBA" id="ARBA00022574"/>
    </source>
</evidence>
<feature type="region of interest" description="Disordered" evidence="5">
    <location>
        <begin position="806"/>
        <end position="876"/>
    </location>
</feature>
<evidence type="ECO:0000256" key="2">
    <source>
        <dbReference type="ARBA" id="ARBA00022737"/>
    </source>
</evidence>
<dbReference type="PRINTS" id="PR00320">
    <property type="entry name" value="GPROTEINBRPT"/>
</dbReference>
<evidence type="ECO:0000256" key="5">
    <source>
        <dbReference type="SAM" id="MobiDB-lite"/>
    </source>
</evidence>
<dbReference type="PROSITE" id="PS50082">
    <property type="entry name" value="WD_REPEATS_2"/>
    <property type="match status" value="10"/>
</dbReference>
<feature type="compositionally biased region" description="Basic and acidic residues" evidence="5">
    <location>
        <begin position="824"/>
        <end position="850"/>
    </location>
</feature>
<feature type="repeat" description="WD" evidence="3">
    <location>
        <begin position="957"/>
        <end position="998"/>
    </location>
</feature>
<dbReference type="SUPFAM" id="SSF50998">
    <property type="entry name" value="Quinoprotein alcohol dehydrogenase-like"/>
    <property type="match status" value="1"/>
</dbReference>
<feature type="compositionally biased region" description="Basic and acidic residues" evidence="5">
    <location>
        <begin position="859"/>
        <end position="875"/>
    </location>
</feature>
<sequence length="1615" mass="180262">MTSEWEALVVGINQYVGGIDQYDALDPLEAPAEDAEKIATTLKEYGYRSFQIQRLPQQPNQEGDTGKGVSVQDLKKSLEKLLNPPDNNFPDTALFFFSGHGWFPTVNGEKEMYLATSEVYLDKKDPNDSVYGIKVSWLGNLIKESKVRKVIIWLDCCYSGALIKYLESHDNKNLPDHKDYCIFTATRSYEEGIEVKKDKQSQSLSLFTESLLKGLDPNNYPDSNGTVDSHQLAKFIENDMHKEGQKPQFFTSKRSIFLTHKGGPKAPIDKCPYLALKSFSEDEAEFFHGRTKLTNTLVEYIKNQAHLITIFGASGSGKSSLIRAGLLYQLKLGQAIAGSNHWIYLEPFAPTNDPLSKLSEVINKKSKEIEELEKLVTSNQELCTSPEKSSIEELEKLVTSNQELCTSPEKSSEEKIPIILVIDQFEECFTMGNQETTKKIINLLTQLIKELPNLYLIIGMRNDFRGRLREFTDFSDAIKAKVNMEHLNREEIEEAIMKPADNVRLEVDKDLVEQLIKDVEDYPGSLPLLQYTLTELWKESRNHSSFQLQLENYEKLGRIEGTLNKRATEVYQKLSSTDEKELSKDQKVARRIFLELTQIGDRADTRRRISLGALVNKHHTLDDLDRVAGILANPDNRLITRTDLESEDRQTEKDARAETMIDVVHEALIRHWDQLRKWKEQYTDEAMVIERRIETAAQDWVQGKYKKEDLLPKSRLAEAEGYLKKSDQEWQMLDGMAEKFIEESRKDKQRTRFYWISGGIAIGAILVIASAISIWFGLDSKQSARLAKDAQDNAEHQREIANTNKAEAQAKTKEAENSLKLAKQKADEAKASEQKAKDKAREATESEKKAQINASAAKESADKAKRNAREAREQTIKAQNQTKIANDNLRGNIVSQRNNSQELFESNTGKEFDALLTGLNSAKLFKRLGFGIDTDTKMRVKDTLQNAVLWVAERNRLDGHKAAVNKIIFSPDGRFLASDSTDSTIKLWDVSTGKVINTLNKDQMKIQSFSFIKNGLLAYDSADGTVKLWNVTTGKVIKTHNKNALGAKSVTFSPNGWVASRLTDNSLKIWDITTGKTITTLPPDKIGFNNVIFSSDGQRLASQSEQGDQIIWKIWNVTTSKPISTCQRVAGGFVDSVSFSPDGQLLVSAGEDSLIHLCDVATGKEKTIEGHTWRIGSVSFSPNGKMLVAGDWDKTIKLWDVDTGKEIKTFTGHKGKIFSVSFSPKGNLFASASDDGAIKLWNLAQGKEIIALNDDDDPVGEGLSFSPDKKVLASTTRANYGEQRNTIKLWDVATHKKIATLTGHGHWIYGVGFSPDGKWLASAAWDGTIGLWDVPACIKATTCKASETLQLKQDQVYVQSVSFSPDGKLLASAGNDEWKRPSNLQIWNVATHPINPKPIKELPGHTGFINQVSFSPNGKQLASGSDDKTIKIWDVATGKSKTLTGHSDGVNGVSFSPDGKLLASASSDHTIKLWDIATGKNIKTLTGHTSSVKAVIFSPDGKWLVSGSEDRTIKRWDVATGKAINTFSGHRNIITNLSLSNDGQLLASSARQVIPEHKGEVILWDLKTLSNLTLDELITRGCNWVRGYLENNPNVTDSDRHLCDVKPKKPSANND</sequence>
<keyword evidence="6" id="KW-1133">Transmembrane helix</keyword>
<dbReference type="Pfam" id="PF20703">
    <property type="entry name" value="nSTAND1"/>
    <property type="match status" value="1"/>
</dbReference>
<evidence type="ECO:0000256" key="3">
    <source>
        <dbReference type="PROSITE-ProRule" id="PRU00221"/>
    </source>
</evidence>
<feature type="repeat" description="WD" evidence="3">
    <location>
        <begin position="1210"/>
        <end position="1251"/>
    </location>
</feature>
<dbReference type="InterPro" id="IPR020472">
    <property type="entry name" value="WD40_PAC1"/>
</dbReference>
<feature type="coiled-coil region" evidence="4">
    <location>
        <begin position="355"/>
        <end position="382"/>
    </location>
</feature>
<dbReference type="InterPro" id="IPR001680">
    <property type="entry name" value="WD40_rpt"/>
</dbReference>
<keyword evidence="2" id="KW-0677">Repeat</keyword>
<dbReference type="Proteomes" id="UP000316443">
    <property type="component" value="Unassembled WGS sequence"/>
</dbReference>
<dbReference type="SUPFAM" id="SSF52540">
    <property type="entry name" value="P-loop containing nucleoside triphosphate hydrolases"/>
    <property type="match status" value="1"/>
</dbReference>
<dbReference type="CDD" id="cd00200">
    <property type="entry name" value="WD40"/>
    <property type="match status" value="2"/>
</dbReference>
<feature type="repeat" description="WD" evidence="3">
    <location>
        <begin position="1443"/>
        <end position="1484"/>
    </location>
</feature>
<evidence type="ECO:0000256" key="6">
    <source>
        <dbReference type="SAM" id="Phobius"/>
    </source>
</evidence>
<feature type="repeat" description="WD" evidence="3">
    <location>
        <begin position="1049"/>
        <end position="1080"/>
    </location>
</feature>
<proteinExistence type="predicted"/>
<feature type="repeat" description="WD" evidence="3">
    <location>
        <begin position="1168"/>
        <end position="1209"/>
    </location>
</feature>
<accession>A0A551X240</accession>
<keyword evidence="4" id="KW-0175">Coiled coil</keyword>
<dbReference type="InterPro" id="IPR011047">
    <property type="entry name" value="Quinoprotein_ADH-like_sf"/>
</dbReference>
<feature type="repeat" description="WD" evidence="3">
    <location>
        <begin position="1301"/>
        <end position="1334"/>
    </location>
</feature>
<evidence type="ECO:0000313" key="9">
    <source>
        <dbReference type="EMBL" id="TRT42841.1"/>
    </source>
</evidence>
<dbReference type="Gene3D" id="2.130.10.10">
    <property type="entry name" value="YVTN repeat-like/Quinoprotein amine dehydrogenase"/>
    <property type="match status" value="4"/>
</dbReference>
<dbReference type="EMBL" id="SFCA01000264">
    <property type="protein sequence ID" value="TRT42841.1"/>
    <property type="molecule type" value="Genomic_DNA"/>
</dbReference>
<evidence type="ECO:0000256" key="4">
    <source>
        <dbReference type="SAM" id="Coils"/>
    </source>
</evidence>
<dbReference type="CDD" id="cd06503">
    <property type="entry name" value="ATP-synt_Fo_b"/>
    <property type="match status" value="1"/>
</dbReference>
<organism evidence="9 10">
    <name type="scientific">Microcystis aeruginosa Ma_QC_C_20070703_M131</name>
    <dbReference type="NCBI Taxonomy" id="2486263"/>
    <lineage>
        <taxon>Bacteria</taxon>
        <taxon>Bacillati</taxon>
        <taxon>Cyanobacteriota</taxon>
        <taxon>Cyanophyceae</taxon>
        <taxon>Oscillatoriophycideae</taxon>
        <taxon>Chroococcales</taxon>
        <taxon>Microcystaceae</taxon>
        <taxon>Microcystis</taxon>
    </lineage>
</organism>
<dbReference type="Gene3D" id="3.40.50.300">
    <property type="entry name" value="P-loop containing nucleotide triphosphate hydrolases"/>
    <property type="match status" value="1"/>
</dbReference>
<keyword evidence="6" id="KW-0472">Membrane</keyword>
<dbReference type="SMART" id="SM00320">
    <property type="entry name" value="WD40"/>
    <property type="match status" value="14"/>
</dbReference>
<dbReference type="InterPro" id="IPR015943">
    <property type="entry name" value="WD40/YVTN_repeat-like_dom_sf"/>
</dbReference>
<dbReference type="Gene3D" id="3.40.50.1460">
    <property type="match status" value="1"/>
</dbReference>
<dbReference type="InterPro" id="IPR019775">
    <property type="entry name" value="WD40_repeat_CS"/>
</dbReference>
<dbReference type="InterPro" id="IPR036322">
    <property type="entry name" value="WD40_repeat_dom_sf"/>
</dbReference>
<dbReference type="InterPro" id="IPR049052">
    <property type="entry name" value="nSTAND1"/>
</dbReference>
<reference evidence="9 10" key="1">
    <citation type="submission" date="2019-01" db="EMBL/GenBank/DDBJ databases">
        <title>Coherence of Microcystis species and biogeography revealed through population genomics.</title>
        <authorList>
            <person name="Perez-Carrascal O.M."/>
            <person name="Terrat Y."/>
            <person name="Giani A."/>
            <person name="Fortin N."/>
            <person name="Tromas N."/>
            <person name="Shapiro B.J."/>
        </authorList>
    </citation>
    <scope>NUCLEOTIDE SEQUENCE [LARGE SCALE GENOMIC DNA]</scope>
    <source>
        <strain evidence="9">Ma_QC_C_20070703_M131</strain>
    </source>
</reference>
<evidence type="ECO:0000259" key="7">
    <source>
        <dbReference type="Pfam" id="PF00656"/>
    </source>
</evidence>
<feature type="repeat" description="WD" evidence="3">
    <location>
        <begin position="1402"/>
        <end position="1443"/>
    </location>
</feature>
<dbReference type="Pfam" id="PF00400">
    <property type="entry name" value="WD40"/>
    <property type="match status" value="10"/>
</dbReference>
<keyword evidence="1 3" id="KW-0853">WD repeat</keyword>
<feature type="repeat" description="WD" evidence="3">
    <location>
        <begin position="1134"/>
        <end position="1168"/>
    </location>
</feature>
<dbReference type="PANTHER" id="PTHR19848:SF8">
    <property type="entry name" value="F-BOX AND WD REPEAT DOMAIN CONTAINING 7"/>
    <property type="match status" value="1"/>
</dbReference>
<dbReference type="InterPro" id="IPR011600">
    <property type="entry name" value="Pept_C14_caspase"/>
</dbReference>
<evidence type="ECO:0000259" key="8">
    <source>
        <dbReference type="Pfam" id="PF20703"/>
    </source>
</evidence>
<comment type="caution">
    <text evidence="9">The sequence shown here is derived from an EMBL/GenBank/DDBJ whole genome shotgun (WGS) entry which is preliminary data.</text>
</comment>
<feature type="repeat" description="WD" evidence="3">
    <location>
        <begin position="1485"/>
        <end position="1526"/>
    </location>
</feature>
<feature type="domain" description="Peptidase C14 caspase" evidence="7">
    <location>
        <begin position="7"/>
        <end position="250"/>
    </location>
</feature>
<dbReference type="SUPFAM" id="SSF52129">
    <property type="entry name" value="Caspase-like"/>
    <property type="match status" value="1"/>
</dbReference>
<protein>
    <submittedName>
        <fullName evidence="9">NACHT domain-containing protein</fullName>
    </submittedName>
</protein>
<dbReference type="PROSITE" id="PS50294">
    <property type="entry name" value="WD_REPEATS_REGION"/>
    <property type="match status" value="7"/>
</dbReference>
<dbReference type="PROSITE" id="PS00678">
    <property type="entry name" value="WD_REPEATS_1"/>
    <property type="match status" value="4"/>
</dbReference>
<feature type="repeat" description="WD" evidence="3">
    <location>
        <begin position="999"/>
        <end position="1039"/>
    </location>
</feature>
<dbReference type="SUPFAM" id="SSF50978">
    <property type="entry name" value="WD40 repeat-like"/>
    <property type="match status" value="1"/>
</dbReference>
<feature type="domain" description="Novel STAND NTPase 1" evidence="8">
    <location>
        <begin position="272"/>
        <end position="705"/>
    </location>
</feature>
<feature type="compositionally biased region" description="Basic and acidic residues" evidence="5">
    <location>
        <begin position="808"/>
        <end position="817"/>
    </location>
</feature>
<dbReference type="GO" id="GO:0004197">
    <property type="term" value="F:cysteine-type endopeptidase activity"/>
    <property type="evidence" value="ECO:0007669"/>
    <property type="project" value="InterPro"/>
</dbReference>
<feature type="transmembrane region" description="Helical" evidence="6">
    <location>
        <begin position="753"/>
        <end position="778"/>
    </location>
</feature>
<dbReference type="PANTHER" id="PTHR19848">
    <property type="entry name" value="WD40 REPEAT PROTEIN"/>
    <property type="match status" value="1"/>
</dbReference>
<dbReference type="GO" id="GO:0006508">
    <property type="term" value="P:proteolysis"/>
    <property type="evidence" value="ECO:0007669"/>
    <property type="project" value="InterPro"/>
</dbReference>
<dbReference type="Pfam" id="PF00656">
    <property type="entry name" value="Peptidase_C14"/>
    <property type="match status" value="1"/>
</dbReference>
<gene>
    <name evidence="9" type="ORF">EWV85_23795</name>
</gene>